<dbReference type="AlphaFoldDB" id="A0A803Q9L6"/>
<keyword evidence="1" id="KW-1133">Transmembrane helix</keyword>
<evidence type="ECO:0008006" key="4">
    <source>
        <dbReference type="Google" id="ProtNLM"/>
    </source>
</evidence>
<evidence type="ECO:0000256" key="1">
    <source>
        <dbReference type="SAM" id="Phobius"/>
    </source>
</evidence>
<evidence type="ECO:0000313" key="2">
    <source>
        <dbReference type="EnsemblPlants" id="cds.evm.model.08.1729"/>
    </source>
</evidence>
<dbReference type="Gramene" id="evm.model.08.1729">
    <property type="protein sequence ID" value="cds.evm.model.08.1729"/>
    <property type="gene ID" value="evm.TU.08.1729"/>
</dbReference>
<dbReference type="EMBL" id="UZAU01000716">
    <property type="status" value="NOT_ANNOTATED_CDS"/>
    <property type="molecule type" value="Genomic_DNA"/>
</dbReference>
<evidence type="ECO:0000313" key="3">
    <source>
        <dbReference type="Proteomes" id="UP000596661"/>
    </source>
</evidence>
<dbReference type="Proteomes" id="UP000596661">
    <property type="component" value="Chromosome 8"/>
</dbReference>
<dbReference type="EnsemblPlants" id="evm.model.08.1729">
    <property type="protein sequence ID" value="cds.evm.model.08.1729"/>
    <property type="gene ID" value="evm.TU.08.1729"/>
</dbReference>
<organism evidence="2 3">
    <name type="scientific">Cannabis sativa</name>
    <name type="common">Hemp</name>
    <name type="synonym">Marijuana</name>
    <dbReference type="NCBI Taxonomy" id="3483"/>
    <lineage>
        <taxon>Eukaryota</taxon>
        <taxon>Viridiplantae</taxon>
        <taxon>Streptophyta</taxon>
        <taxon>Embryophyta</taxon>
        <taxon>Tracheophyta</taxon>
        <taxon>Spermatophyta</taxon>
        <taxon>Magnoliopsida</taxon>
        <taxon>eudicotyledons</taxon>
        <taxon>Gunneridae</taxon>
        <taxon>Pentapetalae</taxon>
        <taxon>rosids</taxon>
        <taxon>fabids</taxon>
        <taxon>Rosales</taxon>
        <taxon>Cannabaceae</taxon>
        <taxon>Cannabis</taxon>
    </lineage>
</organism>
<protein>
    <recommendedName>
        <fullName evidence="4">RNase H type-1 domain-containing protein</fullName>
    </recommendedName>
</protein>
<reference evidence="2" key="2">
    <citation type="submission" date="2021-03" db="UniProtKB">
        <authorList>
            <consortium name="EnsemblPlants"/>
        </authorList>
    </citation>
    <scope>IDENTIFICATION</scope>
</reference>
<feature type="transmembrane region" description="Helical" evidence="1">
    <location>
        <begin position="252"/>
        <end position="274"/>
    </location>
</feature>
<name>A0A803Q9L6_CANSA</name>
<reference evidence="2" key="1">
    <citation type="submission" date="2018-11" db="EMBL/GenBank/DDBJ databases">
        <authorList>
            <person name="Grassa J C."/>
        </authorList>
    </citation>
    <scope>NUCLEOTIDE SEQUENCE [LARGE SCALE GENOMIC DNA]</scope>
</reference>
<keyword evidence="3" id="KW-1185">Reference proteome</keyword>
<keyword evidence="1" id="KW-0472">Membrane</keyword>
<accession>A0A803Q9L6</accession>
<proteinExistence type="predicted"/>
<keyword evidence="1" id="KW-0812">Transmembrane</keyword>
<sequence>MCNVADTVGDLMLQSGAGWDHQQLVTWLRPEAISRLEEVDLSTLLNDDRLLWMSSPDRSFSIKRAYWDLNRNIGITNFFLVSGRDTVNWLLDPPFAEDMSITEKEKFTLFGAIVYYKLWGIRNKIYRNKSLLSYEGIQSMVMRCFRDHCSILDQVGVHNETIGGPEAVRWGLLRPGRMKCFVDYASANDVGAVAGVIFDREGSVKCFGAKKVAVSSTFQGELEALSFGADIARPFAAVGVDFYSNNWQLRPMLFLGGVCFIIVMVSFGSGSLIISSRTAVVHPRPHLRGHYYNFIRRYGRGEATDGRGGLLMEEGEAVMEEGGI</sequence>